<dbReference type="InterPro" id="IPR036388">
    <property type="entry name" value="WH-like_DNA-bd_sf"/>
</dbReference>
<feature type="domain" description="HTH asnC-type" evidence="5">
    <location>
        <begin position="12"/>
        <end position="73"/>
    </location>
</feature>
<dbReference type="GO" id="GO:0005829">
    <property type="term" value="C:cytosol"/>
    <property type="evidence" value="ECO:0007669"/>
    <property type="project" value="TreeGrafter"/>
</dbReference>
<accession>A0A7Y9K0N3</accession>
<name>A0A7Y9K0N3_9SPHN</name>
<keyword evidence="2 6" id="KW-0238">DNA-binding</keyword>
<protein>
    <submittedName>
        <fullName evidence="6">DNA-binding Lrp family transcriptional regulator</fullName>
    </submittedName>
</protein>
<dbReference type="Proteomes" id="UP000517753">
    <property type="component" value="Unassembled WGS sequence"/>
</dbReference>
<dbReference type="Pfam" id="PF01037">
    <property type="entry name" value="AsnC_trans_reg"/>
    <property type="match status" value="1"/>
</dbReference>
<dbReference type="SUPFAM" id="SSF54909">
    <property type="entry name" value="Dimeric alpha+beta barrel"/>
    <property type="match status" value="1"/>
</dbReference>
<dbReference type="PANTHER" id="PTHR30154:SF34">
    <property type="entry name" value="TRANSCRIPTIONAL REGULATOR AZLB"/>
    <property type="match status" value="1"/>
</dbReference>
<dbReference type="SMART" id="SM00344">
    <property type="entry name" value="HTH_ASNC"/>
    <property type="match status" value="1"/>
</dbReference>
<dbReference type="AlphaFoldDB" id="A0A7Y9K0N3"/>
<comment type="caution">
    <text evidence="6">The sequence shown here is derived from an EMBL/GenBank/DDBJ whole genome shotgun (WGS) entry which is preliminary data.</text>
</comment>
<evidence type="ECO:0000313" key="7">
    <source>
        <dbReference type="Proteomes" id="UP000517753"/>
    </source>
</evidence>
<dbReference type="RefSeq" id="WP_179507602.1">
    <property type="nucleotide sequence ID" value="NZ_JACCBY010000001.1"/>
</dbReference>
<evidence type="ECO:0000313" key="6">
    <source>
        <dbReference type="EMBL" id="NYD89091.1"/>
    </source>
</evidence>
<dbReference type="InterPro" id="IPR019887">
    <property type="entry name" value="Tscrpt_reg_AsnC/Lrp_C"/>
</dbReference>
<evidence type="ECO:0000256" key="4">
    <source>
        <dbReference type="SAM" id="Phobius"/>
    </source>
</evidence>
<feature type="transmembrane region" description="Helical" evidence="4">
    <location>
        <begin position="107"/>
        <end position="127"/>
    </location>
</feature>
<reference evidence="6 7" key="2">
    <citation type="submission" date="2020-08" db="EMBL/GenBank/DDBJ databases">
        <title>The Agave Microbiome: Exploring the role of microbial communities in plant adaptations to desert environments.</title>
        <authorList>
            <person name="Partida-Martinez L.P."/>
        </authorList>
    </citation>
    <scope>NUCLEOTIDE SEQUENCE [LARGE SCALE GENOMIC DNA]</scope>
    <source>
        <strain evidence="6 7">AS2.3</strain>
    </source>
</reference>
<dbReference type="InterPro" id="IPR000485">
    <property type="entry name" value="AsnC-type_HTH_dom"/>
</dbReference>
<dbReference type="PROSITE" id="PS50956">
    <property type="entry name" value="HTH_ASNC_2"/>
    <property type="match status" value="1"/>
</dbReference>
<dbReference type="InterPro" id="IPR019888">
    <property type="entry name" value="Tscrpt_reg_AsnC-like"/>
</dbReference>
<dbReference type="InterPro" id="IPR036390">
    <property type="entry name" value="WH_DNA-bd_sf"/>
</dbReference>
<reference evidence="6 7" key="1">
    <citation type="submission" date="2020-07" db="EMBL/GenBank/DDBJ databases">
        <authorList>
            <person name="Partida-Martinez L."/>
            <person name="Huntemann M."/>
            <person name="Clum A."/>
            <person name="Wang J."/>
            <person name="Palaniappan K."/>
            <person name="Ritter S."/>
            <person name="Chen I.-M."/>
            <person name="Stamatis D."/>
            <person name="Reddy T."/>
            <person name="O'Malley R."/>
            <person name="Daum C."/>
            <person name="Shapiro N."/>
            <person name="Ivanova N."/>
            <person name="Kyrpides N."/>
            <person name="Woyke T."/>
        </authorList>
    </citation>
    <scope>NUCLEOTIDE SEQUENCE [LARGE SCALE GENOMIC DNA]</scope>
    <source>
        <strain evidence="6 7">AS2.3</strain>
    </source>
</reference>
<feature type="transmembrane region" description="Helical" evidence="4">
    <location>
        <begin position="56"/>
        <end position="78"/>
    </location>
</feature>
<organism evidence="6 7">
    <name type="scientific">Sphingomonas melonis</name>
    <dbReference type="NCBI Taxonomy" id="152682"/>
    <lineage>
        <taxon>Bacteria</taxon>
        <taxon>Pseudomonadati</taxon>
        <taxon>Pseudomonadota</taxon>
        <taxon>Alphaproteobacteria</taxon>
        <taxon>Sphingomonadales</taxon>
        <taxon>Sphingomonadaceae</taxon>
        <taxon>Sphingomonas</taxon>
    </lineage>
</organism>
<keyword evidence="4" id="KW-1133">Transmembrane helix</keyword>
<dbReference type="EMBL" id="JACCBY010000001">
    <property type="protein sequence ID" value="NYD89091.1"/>
    <property type="molecule type" value="Genomic_DNA"/>
</dbReference>
<proteinExistence type="predicted"/>
<dbReference type="Gene3D" id="3.30.70.920">
    <property type="match status" value="1"/>
</dbReference>
<evidence type="ECO:0000256" key="3">
    <source>
        <dbReference type="ARBA" id="ARBA00023163"/>
    </source>
</evidence>
<dbReference type="InterPro" id="IPR011008">
    <property type="entry name" value="Dimeric_a/b-barrel"/>
</dbReference>
<dbReference type="Pfam" id="PF13412">
    <property type="entry name" value="HTH_24"/>
    <property type="match status" value="1"/>
</dbReference>
<dbReference type="PRINTS" id="PR00033">
    <property type="entry name" value="HTHASNC"/>
</dbReference>
<gene>
    <name evidence="6" type="ORF">HD841_000860</name>
</gene>
<evidence type="ECO:0000256" key="2">
    <source>
        <dbReference type="ARBA" id="ARBA00023125"/>
    </source>
</evidence>
<keyword evidence="7" id="KW-1185">Reference proteome</keyword>
<dbReference type="PANTHER" id="PTHR30154">
    <property type="entry name" value="LEUCINE-RESPONSIVE REGULATORY PROTEIN"/>
    <property type="match status" value="1"/>
</dbReference>
<evidence type="ECO:0000259" key="5">
    <source>
        <dbReference type="PROSITE" id="PS50956"/>
    </source>
</evidence>
<sequence>MPRTLSARRPSLDAFDRAILRIVQRDNKTPQRTIAESVNLSAAAVQRRIAAMEDAGVIMCNVAIVDTVAVGLAITSIVEVHLIDERSATVDAAKTLFRNAPEVQQCYYVTGGISFVLVIVTSDMAAYEATTRRLFAQNDAVASFRSLIALDRIKAGGELVIPTDCNRA</sequence>
<evidence type="ECO:0000256" key="1">
    <source>
        <dbReference type="ARBA" id="ARBA00023015"/>
    </source>
</evidence>
<dbReference type="SUPFAM" id="SSF46785">
    <property type="entry name" value="Winged helix' DNA-binding domain"/>
    <property type="match status" value="1"/>
</dbReference>
<dbReference type="GO" id="GO:0043565">
    <property type="term" value="F:sequence-specific DNA binding"/>
    <property type="evidence" value="ECO:0007669"/>
    <property type="project" value="InterPro"/>
</dbReference>
<keyword evidence="3" id="KW-0804">Transcription</keyword>
<keyword evidence="1" id="KW-0805">Transcription regulation</keyword>
<keyword evidence="4" id="KW-0472">Membrane</keyword>
<dbReference type="Gene3D" id="1.10.10.10">
    <property type="entry name" value="Winged helix-like DNA-binding domain superfamily/Winged helix DNA-binding domain"/>
    <property type="match status" value="1"/>
</dbReference>
<dbReference type="GO" id="GO:0043200">
    <property type="term" value="P:response to amino acid"/>
    <property type="evidence" value="ECO:0007669"/>
    <property type="project" value="TreeGrafter"/>
</dbReference>
<keyword evidence="4" id="KW-0812">Transmembrane</keyword>